<dbReference type="STRING" id="310781.SAMN05216259_111102"/>
<dbReference type="Proteomes" id="UP000199341">
    <property type="component" value="Unassembled WGS sequence"/>
</dbReference>
<gene>
    <name evidence="2" type="ORF">SAMN05216259_111102</name>
</gene>
<accession>A0A1H0L6N3</accession>
<evidence type="ECO:0000256" key="1">
    <source>
        <dbReference type="SAM" id="MobiDB-lite"/>
    </source>
</evidence>
<feature type="compositionally biased region" description="Low complexity" evidence="1">
    <location>
        <begin position="1"/>
        <end position="14"/>
    </location>
</feature>
<sequence length="63" mass="5941">MGAGGVAARPPRAGEALRPAALTKVDEGGAGPVTAPDEVPLPGAGRGAARRATRPAARGAGAS</sequence>
<organism evidence="2 3">
    <name type="scientific">Actinacidiphila guanduensis</name>
    <dbReference type="NCBI Taxonomy" id="310781"/>
    <lineage>
        <taxon>Bacteria</taxon>
        <taxon>Bacillati</taxon>
        <taxon>Actinomycetota</taxon>
        <taxon>Actinomycetes</taxon>
        <taxon>Kitasatosporales</taxon>
        <taxon>Streptomycetaceae</taxon>
        <taxon>Actinacidiphila</taxon>
    </lineage>
</organism>
<dbReference type="AlphaFoldDB" id="A0A1H0L6N3"/>
<evidence type="ECO:0000313" key="2">
    <source>
        <dbReference type="EMBL" id="SDO63877.1"/>
    </source>
</evidence>
<evidence type="ECO:0000313" key="3">
    <source>
        <dbReference type="Proteomes" id="UP000199341"/>
    </source>
</evidence>
<keyword evidence="3" id="KW-1185">Reference proteome</keyword>
<name>A0A1H0L6N3_9ACTN</name>
<protein>
    <submittedName>
        <fullName evidence="2">Uncharacterized protein</fullName>
    </submittedName>
</protein>
<dbReference type="EMBL" id="FNIE01000011">
    <property type="protein sequence ID" value="SDO63877.1"/>
    <property type="molecule type" value="Genomic_DNA"/>
</dbReference>
<proteinExistence type="predicted"/>
<feature type="region of interest" description="Disordered" evidence="1">
    <location>
        <begin position="1"/>
        <end position="63"/>
    </location>
</feature>
<feature type="compositionally biased region" description="Low complexity" evidence="1">
    <location>
        <begin position="54"/>
        <end position="63"/>
    </location>
</feature>
<reference evidence="2 3" key="1">
    <citation type="submission" date="2016-10" db="EMBL/GenBank/DDBJ databases">
        <authorList>
            <person name="de Groot N.N."/>
        </authorList>
    </citation>
    <scope>NUCLEOTIDE SEQUENCE [LARGE SCALE GENOMIC DNA]</scope>
    <source>
        <strain evidence="2 3">CGMCC 4.2022</strain>
    </source>
</reference>